<dbReference type="EMBL" id="NCVQ01000006">
    <property type="protein sequence ID" value="PWZ20732.1"/>
    <property type="molecule type" value="Genomic_DNA"/>
</dbReference>
<dbReference type="Proteomes" id="UP000251960">
    <property type="component" value="Chromosome 5"/>
</dbReference>
<comment type="caution">
    <text evidence="1">The sequence shown here is derived from an EMBL/GenBank/DDBJ whole genome shotgun (WGS) entry which is preliminary data.</text>
</comment>
<gene>
    <name evidence="1" type="ORF">Zm00014a_030622</name>
</gene>
<organism evidence="1">
    <name type="scientific">Zea mays</name>
    <name type="common">Maize</name>
    <dbReference type="NCBI Taxonomy" id="4577"/>
    <lineage>
        <taxon>Eukaryota</taxon>
        <taxon>Viridiplantae</taxon>
        <taxon>Streptophyta</taxon>
        <taxon>Embryophyta</taxon>
        <taxon>Tracheophyta</taxon>
        <taxon>Spermatophyta</taxon>
        <taxon>Magnoliopsida</taxon>
        <taxon>Liliopsida</taxon>
        <taxon>Poales</taxon>
        <taxon>Poaceae</taxon>
        <taxon>PACMAD clade</taxon>
        <taxon>Panicoideae</taxon>
        <taxon>Andropogonodae</taxon>
        <taxon>Andropogoneae</taxon>
        <taxon>Tripsacinae</taxon>
        <taxon>Zea</taxon>
    </lineage>
</organism>
<protein>
    <submittedName>
        <fullName evidence="1">Uncharacterized protein</fullName>
    </submittedName>
</protein>
<dbReference type="ExpressionAtlas" id="A0A3L6EI51">
    <property type="expression patterns" value="baseline and differential"/>
</dbReference>
<dbReference type="InterPro" id="IPR053091">
    <property type="entry name" value="PSII_Assembly/Photoprotect-Rel"/>
</dbReference>
<sequence length="125" mass="13496">MACSTNLCFSASIPPLPASSSSSVSSPFLTVERVSYVPSLSRWTIRYKQLGHAYQRSHVLAFASADASQGKRSSGENVVMVDPLEAKRLAAKQMQEIRAKEKLKVHCSCIGLAGYLTAISSLFGQ</sequence>
<name>A0A3L6EI51_MAIZE</name>
<dbReference type="PANTHER" id="PTHR37752">
    <property type="entry name" value="OS02G0610700 PROTEIN"/>
    <property type="match status" value="1"/>
</dbReference>
<evidence type="ECO:0000313" key="1">
    <source>
        <dbReference type="EMBL" id="PWZ20732.1"/>
    </source>
</evidence>
<reference evidence="1" key="1">
    <citation type="journal article" date="2018" name="Nat. Genet.">
        <title>Extensive intraspecific gene order and gene structural variations between Mo17 and other maize genomes.</title>
        <authorList>
            <person name="Sun S."/>
            <person name="Zhou Y."/>
            <person name="Chen J."/>
            <person name="Shi J."/>
            <person name="Zhao H."/>
            <person name="Zhao H."/>
            <person name="Song W."/>
            <person name="Zhang M."/>
            <person name="Cui Y."/>
            <person name="Dong X."/>
            <person name="Liu H."/>
            <person name="Ma X."/>
            <person name="Jiao Y."/>
            <person name="Wang B."/>
            <person name="Wei X."/>
            <person name="Stein J.C."/>
            <person name="Glaubitz J.C."/>
            <person name="Lu F."/>
            <person name="Yu G."/>
            <person name="Liang C."/>
            <person name="Fengler K."/>
            <person name="Li B."/>
            <person name="Rafalski A."/>
            <person name="Schnable P.S."/>
            <person name="Ware D.H."/>
            <person name="Buckler E.S."/>
            <person name="Lai J."/>
        </authorList>
    </citation>
    <scope>NUCLEOTIDE SEQUENCE [LARGE SCALE GENOMIC DNA]</scope>
    <source>
        <tissue evidence="1">Seedling</tissue>
    </source>
</reference>
<dbReference type="PANTHER" id="PTHR37752:SF1">
    <property type="entry name" value="OS02G0610700 PROTEIN"/>
    <property type="match status" value="1"/>
</dbReference>
<dbReference type="AlphaFoldDB" id="A0A3L6EI51"/>
<accession>A0A3L6EI51</accession>
<proteinExistence type="predicted"/>